<evidence type="ECO:0000256" key="7">
    <source>
        <dbReference type="SAM" id="SignalP"/>
    </source>
</evidence>
<evidence type="ECO:0000313" key="9">
    <source>
        <dbReference type="EMBL" id="OXT00917.1"/>
    </source>
</evidence>
<dbReference type="PRINTS" id="PR00604">
    <property type="entry name" value="CYTCHRMECIAB"/>
</dbReference>
<evidence type="ECO:0000256" key="4">
    <source>
        <dbReference type="ARBA" id="ARBA00022982"/>
    </source>
</evidence>
<sequence>MPQSVRSVLAGCLLLTGLSAGPVLAEEPDAALVAEGEALFDRVCRRCHAGAADVEERVGYGPTLIGVVGREAGSVEGFDYSEALEQSGIVWTEGALAAWMADNDHMLPGTKMRHVGVEDPTEQKAIIAYLKATE</sequence>
<feature type="chain" id="PRO_5012104626" description="Cytochrome c domain-containing protein" evidence="7">
    <location>
        <begin position="26"/>
        <end position="134"/>
    </location>
</feature>
<dbReference type="PANTHER" id="PTHR11961">
    <property type="entry name" value="CYTOCHROME C"/>
    <property type="match status" value="1"/>
</dbReference>
<proteinExistence type="predicted"/>
<reference evidence="10" key="1">
    <citation type="journal article" date="2017" name="Int. J. Syst. Evol. Microbiol.">
        <title>Notoacmeibacter marinus gen. nov., sp. nov., isolated from the gut of a limpet and proposal of Notoacmeibacteraceae fam. nov. in the order Rhizobiales of the class Alphaproteobacteria.</title>
        <authorList>
            <person name="Huang Z."/>
            <person name="Guo F."/>
            <person name="Lai Q."/>
        </authorList>
    </citation>
    <scope>NUCLEOTIDE SEQUENCE [LARGE SCALE GENOMIC DNA]</scope>
    <source>
        <strain evidence="10">XMTR2A4</strain>
    </source>
</reference>
<dbReference type="GO" id="GO:0046872">
    <property type="term" value="F:metal ion binding"/>
    <property type="evidence" value="ECO:0007669"/>
    <property type="project" value="UniProtKB-KW"/>
</dbReference>
<evidence type="ECO:0000256" key="3">
    <source>
        <dbReference type="ARBA" id="ARBA00022723"/>
    </source>
</evidence>
<dbReference type="Proteomes" id="UP000215405">
    <property type="component" value="Unassembled WGS sequence"/>
</dbReference>
<keyword evidence="7" id="KW-0732">Signal</keyword>
<evidence type="ECO:0000256" key="5">
    <source>
        <dbReference type="ARBA" id="ARBA00023004"/>
    </source>
</evidence>
<evidence type="ECO:0000256" key="2">
    <source>
        <dbReference type="ARBA" id="ARBA00022617"/>
    </source>
</evidence>
<evidence type="ECO:0000259" key="8">
    <source>
        <dbReference type="PROSITE" id="PS51007"/>
    </source>
</evidence>
<dbReference type="Pfam" id="PF00034">
    <property type="entry name" value="Cytochrom_C"/>
    <property type="match status" value="1"/>
</dbReference>
<dbReference type="PROSITE" id="PS51007">
    <property type="entry name" value="CYTC"/>
    <property type="match status" value="1"/>
</dbReference>
<gene>
    <name evidence="9" type="ORF">B7H23_10470</name>
</gene>
<keyword evidence="3 6" id="KW-0479">Metal-binding</keyword>
<evidence type="ECO:0000256" key="1">
    <source>
        <dbReference type="ARBA" id="ARBA00022448"/>
    </source>
</evidence>
<dbReference type="GO" id="GO:0009055">
    <property type="term" value="F:electron transfer activity"/>
    <property type="evidence" value="ECO:0007669"/>
    <property type="project" value="InterPro"/>
</dbReference>
<dbReference type="GO" id="GO:0020037">
    <property type="term" value="F:heme binding"/>
    <property type="evidence" value="ECO:0007669"/>
    <property type="project" value="InterPro"/>
</dbReference>
<feature type="domain" description="Cytochrome c" evidence="8">
    <location>
        <begin position="31"/>
        <end position="134"/>
    </location>
</feature>
<name>A0A231UYH7_9HYPH</name>
<dbReference type="AlphaFoldDB" id="A0A231UYH7"/>
<protein>
    <recommendedName>
        <fullName evidence="8">Cytochrome c domain-containing protein</fullName>
    </recommendedName>
</protein>
<accession>A0A231UYH7</accession>
<dbReference type="InterPro" id="IPR009056">
    <property type="entry name" value="Cyt_c-like_dom"/>
</dbReference>
<evidence type="ECO:0000313" key="10">
    <source>
        <dbReference type="Proteomes" id="UP000215405"/>
    </source>
</evidence>
<evidence type="ECO:0000256" key="6">
    <source>
        <dbReference type="PROSITE-ProRule" id="PRU00433"/>
    </source>
</evidence>
<keyword evidence="2 6" id="KW-0349">Heme</keyword>
<dbReference type="InterPro" id="IPR002327">
    <property type="entry name" value="Cyt_c_1A/1B"/>
</dbReference>
<dbReference type="EMBL" id="NBYO01000002">
    <property type="protein sequence ID" value="OXT00917.1"/>
    <property type="molecule type" value="Genomic_DNA"/>
</dbReference>
<dbReference type="SUPFAM" id="SSF46626">
    <property type="entry name" value="Cytochrome c"/>
    <property type="match status" value="1"/>
</dbReference>
<dbReference type="Gene3D" id="1.10.760.10">
    <property type="entry name" value="Cytochrome c-like domain"/>
    <property type="match status" value="1"/>
</dbReference>
<dbReference type="InterPro" id="IPR036909">
    <property type="entry name" value="Cyt_c-like_dom_sf"/>
</dbReference>
<feature type="signal peptide" evidence="7">
    <location>
        <begin position="1"/>
        <end position="25"/>
    </location>
</feature>
<keyword evidence="4" id="KW-0249">Electron transport</keyword>
<keyword evidence="5 6" id="KW-0408">Iron</keyword>
<organism evidence="9 10">
    <name type="scientific">Notoacmeibacter marinus</name>
    <dbReference type="NCBI Taxonomy" id="1876515"/>
    <lineage>
        <taxon>Bacteria</taxon>
        <taxon>Pseudomonadati</taxon>
        <taxon>Pseudomonadota</taxon>
        <taxon>Alphaproteobacteria</taxon>
        <taxon>Hyphomicrobiales</taxon>
        <taxon>Notoacmeibacteraceae</taxon>
        <taxon>Notoacmeibacter</taxon>
    </lineage>
</organism>
<keyword evidence="10" id="KW-1185">Reference proteome</keyword>
<keyword evidence="1" id="KW-0813">Transport</keyword>
<comment type="caution">
    <text evidence="9">The sequence shown here is derived from an EMBL/GenBank/DDBJ whole genome shotgun (WGS) entry which is preliminary data.</text>
</comment>